<dbReference type="AlphaFoldDB" id="A0A175WDJ8"/>
<dbReference type="VEuPathDB" id="FungiDB:MMYC01_200704"/>
<dbReference type="ESTHER" id="9pezi-a0a175wdj8">
    <property type="family name" value="ABHD11-Acetyl_transferase"/>
</dbReference>
<dbReference type="InterPro" id="IPR000073">
    <property type="entry name" value="AB_hydrolase_1"/>
</dbReference>
<dbReference type="OrthoDB" id="8119704at2759"/>
<dbReference type="GO" id="GO:0005739">
    <property type="term" value="C:mitochondrion"/>
    <property type="evidence" value="ECO:0007669"/>
    <property type="project" value="TreeGrafter"/>
</dbReference>
<dbReference type="STRING" id="100816.A0A175WDJ8"/>
<dbReference type="EMBL" id="LCTW02000028">
    <property type="protein sequence ID" value="KXX81735.1"/>
    <property type="molecule type" value="Genomic_DNA"/>
</dbReference>
<dbReference type="Proteomes" id="UP000078237">
    <property type="component" value="Unassembled WGS sequence"/>
</dbReference>
<dbReference type="PRINTS" id="PR00111">
    <property type="entry name" value="ABHYDROLASE"/>
</dbReference>
<keyword evidence="2" id="KW-0378">Hydrolase</keyword>
<feature type="domain" description="AB hydrolase-1" evidence="3">
    <location>
        <begin position="70"/>
        <end position="303"/>
    </location>
</feature>
<accession>A0A175WDJ8</accession>
<dbReference type="FunFam" id="3.40.50.1820:FF:000039">
    <property type="entry name" value="Esterase ybfF"/>
    <property type="match status" value="1"/>
</dbReference>
<sequence length="318" mass="35394">MIGITTSASAFRRACSGYAYLVRVPTSVSTRLFVAGAPAGAPASSRFSTVSLAYDLHEPAKSVGDRQTSPIIFMHGLFGSKKNNRTIILARDLGRHVFAVDLRNHGESPHDHRHDYTAMATDVAKFIREHGLKDPTLIGHSMGAKTAMALALKEPDLVANLIAVDNAPIDVRLESDFARYIQGMKKIDEADVTRQADADKILEPYEKSLTIRQFLLGNLHRPPNEKVQKFRVPLHILAKALDHLGDFPYKDPSEARFVKPALFVRGTRSKYVPDEVIPAIGQFFPMFELVDIDAGHWLISENPEAFRQAVIRFLEPKD</sequence>
<keyword evidence="5" id="KW-1185">Reference proteome</keyword>
<dbReference type="PANTHER" id="PTHR46118">
    <property type="entry name" value="PROTEIN ABHD11"/>
    <property type="match status" value="1"/>
</dbReference>
<comment type="caution">
    <text evidence="4">The sequence shown here is derived from an EMBL/GenBank/DDBJ whole genome shotgun (WGS) entry which is preliminary data.</text>
</comment>
<comment type="similarity">
    <text evidence="1">Belongs to the AB hydrolase superfamily.</text>
</comment>
<dbReference type="Pfam" id="PF00561">
    <property type="entry name" value="Abhydrolase_1"/>
    <property type="match status" value="1"/>
</dbReference>
<dbReference type="PANTHER" id="PTHR46118:SF4">
    <property type="entry name" value="PROTEIN ABHD11"/>
    <property type="match status" value="1"/>
</dbReference>
<evidence type="ECO:0000256" key="2">
    <source>
        <dbReference type="ARBA" id="ARBA00022801"/>
    </source>
</evidence>
<evidence type="ECO:0000313" key="5">
    <source>
        <dbReference type="Proteomes" id="UP000078237"/>
    </source>
</evidence>
<proteinExistence type="inferred from homology"/>
<protein>
    <submittedName>
        <fullName evidence="4">Abhydrolase domain-containing protein IMO32</fullName>
    </submittedName>
</protein>
<dbReference type="InterPro" id="IPR029058">
    <property type="entry name" value="AB_hydrolase_fold"/>
</dbReference>
<dbReference type="SUPFAM" id="SSF53474">
    <property type="entry name" value="alpha/beta-Hydrolases"/>
    <property type="match status" value="1"/>
</dbReference>
<dbReference type="Gene3D" id="3.40.50.1820">
    <property type="entry name" value="alpha/beta hydrolase"/>
    <property type="match status" value="1"/>
</dbReference>
<evidence type="ECO:0000313" key="4">
    <source>
        <dbReference type="EMBL" id="KXX81735.1"/>
    </source>
</evidence>
<organism evidence="4 5">
    <name type="scientific">Madurella mycetomatis</name>
    <dbReference type="NCBI Taxonomy" id="100816"/>
    <lineage>
        <taxon>Eukaryota</taxon>
        <taxon>Fungi</taxon>
        <taxon>Dikarya</taxon>
        <taxon>Ascomycota</taxon>
        <taxon>Pezizomycotina</taxon>
        <taxon>Sordariomycetes</taxon>
        <taxon>Sordariomycetidae</taxon>
        <taxon>Sordariales</taxon>
        <taxon>Sordariales incertae sedis</taxon>
        <taxon>Madurella</taxon>
    </lineage>
</organism>
<name>A0A175WDJ8_9PEZI</name>
<evidence type="ECO:0000259" key="3">
    <source>
        <dbReference type="Pfam" id="PF00561"/>
    </source>
</evidence>
<dbReference type="GO" id="GO:0052689">
    <property type="term" value="F:carboxylic ester hydrolase activity"/>
    <property type="evidence" value="ECO:0007669"/>
    <property type="project" value="TreeGrafter"/>
</dbReference>
<evidence type="ECO:0000256" key="1">
    <source>
        <dbReference type="ARBA" id="ARBA00008645"/>
    </source>
</evidence>
<reference evidence="4 5" key="1">
    <citation type="journal article" date="2016" name="Genome Announc.">
        <title>Genome Sequence of Madurella mycetomatis mm55, Isolated from a Human Mycetoma Case in Sudan.</title>
        <authorList>
            <person name="Smit S."/>
            <person name="Derks M.F."/>
            <person name="Bervoets S."/>
            <person name="Fahal A."/>
            <person name="van Leeuwen W."/>
            <person name="van Belkum A."/>
            <person name="van de Sande W.W."/>
        </authorList>
    </citation>
    <scope>NUCLEOTIDE SEQUENCE [LARGE SCALE GENOMIC DNA]</scope>
    <source>
        <strain evidence="5">mm55</strain>
    </source>
</reference>
<gene>
    <name evidence="4" type="ORF">MMYC01_200704</name>
</gene>